<evidence type="ECO:0000259" key="1">
    <source>
        <dbReference type="Pfam" id="PF06904"/>
    </source>
</evidence>
<dbReference type="EMBL" id="FMTL01000001">
    <property type="protein sequence ID" value="SCW36987.1"/>
    <property type="molecule type" value="Genomic_DNA"/>
</dbReference>
<protein>
    <submittedName>
        <fullName evidence="2">Uncharacterized conserved protein</fullName>
    </submittedName>
</protein>
<organism evidence="2 3">
    <name type="scientific">Pseudomonas peli</name>
    <dbReference type="NCBI Taxonomy" id="592361"/>
    <lineage>
        <taxon>Bacteria</taxon>
        <taxon>Pseudomonadati</taxon>
        <taxon>Pseudomonadota</taxon>
        <taxon>Gammaproteobacteria</taxon>
        <taxon>Pseudomonadales</taxon>
        <taxon>Pseudomonadaceae</taxon>
        <taxon>Pseudomonas</taxon>
    </lineage>
</organism>
<proteinExistence type="predicted"/>
<feature type="domain" description="Extensin-like C-terminal" evidence="1">
    <location>
        <begin position="61"/>
        <end position="230"/>
    </location>
</feature>
<gene>
    <name evidence="2" type="ORF">SAMN05216370_0751</name>
</gene>
<comment type="caution">
    <text evidence="2">The sequence shown here is derived from an EMBL/GenBank/DDBJ whole genome shotgun (WGS) entry which is preliminary data.</text>
</comment>
<dbReference type="InterPro" id="IPR009683">
    <property type="entry name" value="Extensin-like_C"/>
</dbReference>
<evidence type="ECO:0000313" key="3">
    <source>
        <dbReference type="Proteomes" id="UP000242418"/>
    </source>
</evidence>
<dbReference type="RefSeq" id="WP_090248528.1">
    <property type="nucleotide sequence ID" value="NZ_FMTL01000001.1"/>
</dbReference>
<dbReference type="Proteomes" id="UP000242418">
    <property type="component" value="Unassembled WGS sequence"/>
</dbReference>
<accession>A0AB37Z3R4</accession>
<keyword evidence="3" id="KW-1185">Reference proteome</keyword>
<dbReference type="AlphaFoldDB" id="A0AB37Z3R4"/>
<sequence>MTLFRAFLLLCVVLAGLLLAIWRGWLDVPPRWNPWAVLDIRETPNLLTSFKLWRLQDDPALCQQALNTSSLRFTPQADSSPEVACPLNNTLRVHSSGVAFSSSFIASCPLAAAFALFEQHDLQPTAQSVFGQRVARVEHVGSFACRTIAGSQRRSQHASANALDIVGFRLADGRRISVLQDWPKEGKNAEFLRQVQQGACRRFNTTLGPEYNAAHRDHFHVDMGLWRMCR</sequence>
<dbReference type="Pfam" id="PF06904">
    <property type="entry name" value="Extensin-like_C"/>
    <property type="match status" value="1"/>
</dbReference>
<evidence type="ECO:0000313" key="2">
    <source>
        <dbReference type="EMBL" id="SCW36987.1"/>
    </source>
</evidence>
<name>A0AB37Z3R4_9PSED</name>
<reference evidence="2 3" key="1">
    <citation type="submission" date="2016-10" db="EMBL/GenBank/DDBJ databases">
        <authorList>
            <person name="Varghese N."/>
            <person name="Submissions S."/>
        </authorList>
    </citation>
    <scope>NUCLEOTIDE SEQUENCE [LARGE SCALE GENOMIC DNA]</scope>
    <source>
        <strain evidence="2 3">DSM 17833</strain>
    </source>
</reference>